<keyword evidence="9" id="KW-1185">Reference proteome</keyword>
<feature type="transmembrane region" description="Helical" evidence="7">
    <location>
        <begin position="811"/>
        <end position="831"/>
    </location>
</feature>
<dbReference type="Pfam" id="PF01544">
    <property type="entry name" value="CorA"/>
    <property type="match status" value="1"/>
</dbReference>
<evidence type="ECO:0000313" key="8">
    <source>
        <dbReference type="EMBL" id="POS80605.1"/>
    </source>
</evidence>
<evidence type="ECO:0000313" key="9">
    <source>
        <dbReference type="Proteomes" id="UP000094444"/>
    </source>
</evidence>
<proteinExistence type="predicted"/>
<feature type="compositionally biased region" description="Basic and acidic residues" evidence="6">
    <location>
        <begin position="283"/>
        <end position="297"/>
    </location>
</feature>
<dbReference type="GO" id="GO:0046873">
    <property type="term" value="F:metal ion transmembrane transporter activity"/>
    <property type="evidence" value="ECO:0007669"/>
    <property type="project" value="InterPro"/>
</dbReference>
<dbReference type="SUPFAM" id="SSF144083">
    <property type="entry name" value="Magnesium transport protein CorA, transmembrane region"/>
    <property type="match status" value="1"/>
</dbReference>
<feature type="region of interest" description="Disordered" evidence="6">
    <location>
        <begin position="251"/>
        <end position="316"/>
    </location>
</feature>
<accession>A0A2P5IDP2</accession>
<comment type="subcellular location">
    <subcellularLocation>
        <location evidence="1">Membrane</location>
        <topology evidence="1">Multi-pass membrane protein</topology>
    </subcellularLocation>
</comment>
<keyword evidence="5" id="KW-0175">Coiled coil</keyword>
<protein>
    <recommendedName>
        <fullName evidence="10">Ankyrin repeat protein</fullName>
    </recommendedName>
</protein>
<feature type="compositionally biased region" description="Basic and acidic residues" evidence="6">
    <location>
        <begin position="251"/>
        <end position="268"/>
    </location>
</feature>
<evidence type="ECO:0000256" key="6">
    <source>
        <dbReference type="SAM" id="MobiDB-lite"/>
    </source>
</evidence>
<keyword evidence="3 7" id="KW-1133">Transmembrane helix</keyword>
<evidence type="ECO:0008006" key="10">
    <source>
        <dbReference type="Google" id="ProtNLM"/>
    </source>
</evidence>
<comment type="caution">
    <text evidence="8">The sequence shown here is derived from an EMBL/GenBank/DDBJ whole genome shotgun (WGS) entry which is preliminary data.</text>
</comment>
<keyword evidence="2 7" id="KW-0812">Transmembrane</keyword>
<dbReference type="Proteomes" id="UP000094444">
    <property type="component" value="Unassembled WGS sequence"/>
</dbReference>
<dbReference type="InterPro" id="IPR045863">
    <property type="entry name" value="CorA_TM1_TM2"/>
</dbReference>
<dbReference type="InterPro" id="IPR002523">
    <property type="entry name" value="MgTranspt_CorA/ZnTranspt_ZntB"/>
</dbReference>
<gene>
    <name evidence="8" type="ORF">DHEL01_v200987</name>
</gene>
<dbReference type="OrthoDB" id="341259at2759"/>
<dbReference type="AlphaFoldDB" id="A0A2P5IDP2"/>
<evidence type="ECO:0000256" key="1">
    <source>
        <dbReference type="ARBA" id="ARBA00004141"/>
    </source>
</evidence>
<dbReference type="PANTHER" id="PTHR47685:SF1">
    <property type="entry name" value="MAGNESIUM TRANSPORT PROTEIN CORA"/>
    <property type="match status" value="1"/>
</dbReference>
<dbReference type="STRING" id="158607.A0A2P5IDP2"/>
<evidence type="ECO:0000256" key="7">
    <source>
        <dbReference type="SAM" id="Phobius"/>
    </source>
</evidence>
<dbReference type="InterPro" id="IPR050829">
    <property type="entry name" value="CorA_MIT"/>
</dbReference>
<dbReference type="PANTHER" id="PTHR47685">
    <property type="entry name" value="MAGNESIUM TRANSPORT PROTEIN CORA"/>
    <property type="match status" value="1"/>
</dbReference>
<evidence type="ECO:0000256" key="2">
    <source>
        <dbReference type="ARBA" id="ARBA00022692"/>
    </source>
</evidence>
<feature type="transmembrane region" description="Helical" evidence="7">
    <location>
        <begin position="851"/>
        <end position="870"/>
    </location>
</feature>
<dbReference type="GO" id="GO:0016020">
    <property type="term" value="C:membrane"/>
    <property type="evidence" value="ECO:0007669"/>
    <property type="project" value="UniProtKB-SubCell"/>
</dbReference>
<dbReference type="EMBL" id="MAVT02000041">
    <property type="protein sequence ID" value="POS80605.1"/>
    <property type="molecule type" value="Genomic_DNA"/>
</dbReference>
<dbReference type="Gene3D" id="1.20.58.340">
    <property type="entry name" value="Magnesium transport protein CorA, transmembrane region"/>
    <property type="match status" value="1"/>
</dbReference>
<organism evidence="8 9">
    <name type="scientific">Diaporthe helianthi</name>
    <dbReference type="NCBI Taxonomy" id="158607"/>
    <lineage>
        <taxon>Eukaryota</taxon>
        <taxon>Fungi</taxon>
        <taxon>Dikarya</taxon>
        <taxon>Ascomycota</taxon>
        <taxon>Pezizomycotina</taxon>
        <taxon>Sordariomycetes</taxon>
        <taxon>Sordariomycetidae</taxon>
        <taxon>Diaporthales</taxon>
        <taxon>Diaporthaceae</taxon>
        <taxon>Diaporthe</taxon>
    </lineage>
</organism>
<keyword evidence="4 7" id="KW-0472">Membrane</keyword>
<dbReference type="InParanoid" id="A0A2P5IDP2"/>
<evidence type="ECO:0000256" key="3">
    <source>
        <dbReference type="ARBA" id="ARBA00022989"/>
    </source>
</evidence>
<sequence length="995" mass="115679">MYDTDPAFLTCLSPDPHEDNIRDHFLHFLGCVEISERNQFLETAPTTNAVQLQGSLEYDTGIDTQKKAAWREDCLSELRRIAFLRSKLENDEEEKHHVENVNKSRERWKASQEFKLGIDEVKNWRKKPEVPLAEGVVKKNTYDPRQDVNTPFMLFKKRVGTSSVYERDDEEVDPGNAVWGKFPNQKTNVQRLLFDEKKANLLDGRGVDEKIRYFHIPSNNMLMPYMHWETSRNQQRFSQIIENIVDAKKIQDARTQKDARERRQLDRVKLRRPKRPAPTDSRSYWDRIQEHFRDLKAKPASGSGEATTSDTNEDQRKQLHFGPIRSMTDLLKAQAVKENLQLSGSYPQVDHRGRVDIDAWLEEQGTSMSKRKRSWFRPSRKDSEGHEPRYRLGQYLIDAARLFEAMTSYRDRQLLETYLMEDPPMHPRRTLDQAYYWSINNTNHRDLDQVVYRATTADPLKFHRWNVDRSIWTGHSHEENKTPKELEGHKHEPCPECTANIQKVSRVIMVDQLWMWMLDRKTIITCFPKRYGANKHDTSGIHKSIRMRIEQGGVRIRSVFDLALVIFEECSNTFFDRTRTTDKQPQVLDEFSEAIGNIMHQQTAAFERLWRWTERASKMYCRPAGSGVVSQLHIPLLDINPEGKLEKEIKDIVEELGIMTYIKKAEKDVLRSFVDNARQILKPADADEVLRGPQTPSVARLDEYFVSQKGWETRAGTSSPAKGSKSLPRSREIDEARAARAAYEWFCNNALELLKRVDHRIAQLEELERSAKSTADMVKDLLELKQQQAGVVQAWQSVEYSNEATRQGRSILVFTIVTIVFLPLSFMSSVFGMNAIELGGSENVMHLRDQFTYIFSISAGVIVLTLLFSISTTFRTFLWCIFKQSYTTALVWTGIYRNIYLKMNLTTDDMYENAVKKTESLKAKEKEKFLTFRRERKEREEERKHALSSTGEDVPNMNGASWMCWALSFFREKSVRGTANNPEQDNPRGLGANHV</sequence>
<evidence type="ECO:0000256" key="4">
    <source>
        <dbReference type="ARBA" id="ARBA00023136"/>
    </source>
</evidence>
<name>A0A2P5IDP2_DIAHE</name>
<evidence type="ECO:0000256" key="5">
    <source>
        <dbReference type="SAM" id="Coils"/>
    </source>
</evidence>
<feature type="coiled-coil region" evidence="5">
    <location>
        <begin position="747"/>
        <end position="784"/>
    </location>
</feature>
<reference evidence="8" key="1">
    <citation type="submission" date="2017-09" db="EMBL/GenBank/DDBJ databases">
        <title>Polyketide synthases of a Diaporthe helianthi virulent isolate.</title>
        <authorList>
            <person name="Baroncelli R."/>
        </authorList>
    </citation>
    <scope>NUCLEOTIDE SEQUENCE [LARGE SCALE GENOMIC DNA]</scope>
    <source>
        <strain evidence="8">7/96</strain>
    </source>
</reference>